<comment type="similarity">
    <text evidence="1">Belongs to the 'GDXG' lipolytic enzyme family.</text>
</comment>
<reference evidence="4 5" key="1">
    <citation type="submission" date="2024-11" db="EMBL/GenBank/DDBJ databases">
        <title>Chromosome-level genome assembly of Eucalyptus globulus Labill. provides insights into its genome evolution.</title>
        <authorList>
            <person name="Li X."/>
        </authorList>
    </citation>
    <scope>NUCLEOTIDE SEQUENCE [LARGE SCALE GENOMIC DNA]</scope>
    <source>
        <strain evidence="4">CL2024</strain>
        <tissue evidence="4">Fresh tender leaves</tissue>
    </source>
</reference>
<dbReference type="InterPro" id="IPR029058">
    <property type="entry name" value="AB_hydrolase_fold"/>
</dbReference>
<dbReference type="PROSITE" id="PS01174">
    <property type="entry name" value="LIPASE_GDXG_SER"/>
    <property type="match status" value="1"/>
</dbReference>
<dbReference type="SUPFAM" id="SSF53474">
    <property type="entry name" value="alpha/beta-Hydrolases"/>
    <property type="match status" value="1"/>
</dbReference>
<evidence type="ECO:0000256" key="1">
    <source>
        <dbReference type="ARBA" id="ARBA00010515"/>
    </source>
</evidence>
<proteinExistence type="inferred from homology"/>
<dbReference type="PANTHER" id="PTHR23024:SF582">
    <property type="entry name" value="CARBOXYLESTERASE 12-RELATED"/>
    <property type="match status" value="1"/>
</dbReference>
<dbReference type="Pfam" id="PF07859">
    <property type="entry name" value="Abhydrolase_3"/>
    <property type="match status" value="1"/>
</dbReference>
<dbReference type="InterPro" id="IPR013094">
    <property type="entry name" value="AB_hydrolase_3"/>
</dbReference>
<evidence type="ECO:0000256" key="2">
    <source>
        <dbReference type="PROSITE-ProRule" id="PRU10038"/>
    </source>
</evidence>
<evidence type="ECO:0000259" key="3">
    <source>
        <dbReference type="Pfam" id="PF07859"/>
    </source>
</evidence>
<dbReference type="EMBL" id="JBJKBG010000009">
    <property type="protein sequence ID" value="KAL3722410.1"/>
    <property type="molecule type" value="Genomic_DNA"/>
</dbReference>
<protein>
    <recommendedName>
        <fullName evidence="3">Alpha/beta hydrolase fold-3 domain-containing protein</fullName>
    </recommendedName>
</protein>
<gene>
    <name evidence="4" type="ORF">ACJRO7_034737</name>
</gene>
<organism evidence="4 5">
    <name type="scientific">Eucalyptus globulus</name>
    <name type="common">Tasmanian blue gum</name>
    <dbReference type="NCBI Taxonomy" id="34317"/>
    <lineage>
        <taxon>Eukaryota</taxon>
        <taxon>Viridiplantae</taxon>
        <taxon>Streptophyta</taxon>
        <taxon>Embryophyta</taxon>
        <taxon>Tracheophyta</taxon>
        <taxon>Spermatophyta</taxon>
        <taxon>Magnoliopsida</taxon>
        <taxon>eudicotyledons</taxon>
        <taxon>Gunneridae</taxon>
        <taxon>Pentapetalae</taxon>
        <taxon>rosids</taxon>
        <taxon>malvids</taxon>
        <taxon>Myrtales</taxon>
        <taxon>Myrtaceae</taxon>
        <taxon>Myrtoideae</taxon>
        <taxon>Eucalypteae</taxon>
        <taxon>Eucalyptus</taxon>
    </lineage>
</organism>
<dbReference type="Gene3D" id="3.40.50.1820">
    <property type="entry name" value="alpha/beta hydrolase"/>
    <property type="match status" value="1"/>
</dbReference>
<dbReference type="Proteomes" id="UP001634007">
    <property type="component" value="Unassembled WGS sequence"/>
</dbReference>
<dbReference type="InterPro" id="IPR033140">
    <property type="entry name" value="Lipase_GDXG_put_SER_AS"/>
</dbReference>
<evidence type="ECO:0000313" key="4">
    <source>
        <dbReference type="EMBL" id="KAL3722410.1"/>
    </source>
</evidence>
<name>A0ABD3J6W3_EUCGL</name>
<dbReference type="InterPro" id="IPR050466">
    <property type="entry name" value="Carboxylest/Gibb_receptor"/>
</dbReference>
<sequence>MAYLCRPISLLLLLRQNRISFPSRFSPLPNSISNPPRRIRCRSISSGAAAGEVAHEFRFFRVYRDGRVEKFHQTRKIPPFDHPVTGVRSKDVVISPEPPVSARIFLPEIRDPNSKLPVLLYVHGGGFSFESAFSPDIHNYVSSIAAKAEAVAVSVEYRLAPEHPIPACYDDSWAALRWVAAHAGGAGPDAWLNRHADLGRLFVAGDSAGGNIAHDLAVRVGAGGLPGVVGLAGMVLVHPYFGGTEDDAMWLYMCPENGGLEDRRLRPAAEDLGRVGCERVLVFVAEKDHLRRVGAWYAEELRRSEWGGKSVELVENFGEEHCFHISDLRYEKAAELVDKFSSFIKES</sequence>
<dbReference type="AlphaFoldDB" id="A0ABD3J6W3"/>
<accession>A0ABD3J6W3</accession>
<dbReference type="PANTHER" id="PTHR23024">
    <property type="entry name" value="ARYLACETAMIDE DEACETYLASE"/>
    <property type="match status" value="1"/>
</dbReference>
<feature type="active site" evidence="2">
    <location>
        <position position="207"/>
    </location>
</feature>
<keyword evidence="5" id="KW-1185">Reference proteome</keyword>
<evidence type="ECO:0000313" key="5">
    <source>
        <dbReference type="Proteomes" id="UP001634007"/>
    </source>
</evidence>
<feature type="domain" description="Alpha/beta hydrolase fold-3" evidence="3">
    <location>
        <begin position="119"/>
        <end position="324"/>
    </location>
</feature>
<comment type="caution">
    <text evidence="4">The sequence shown here is derived from an EMBL/GenBank/DDBJ whole genome shotgun (WGS) entry which is preliminary data.</text>
</comment>